<dbReference type="InterPro" id="IPR016166">
    <property type="entry name" value="FAD-bd_PCMH"/>
</dbReference>
<sequence length="277" mass="30855">MIPFDFEYYKPASVNEAVQTFQMMSENGKQVVFYCGGTEFITFARVNKITADAVIDLKGIYECHILEVQGDQLVIGAAVSLNKIAESNLFPLLGETVKRIADHTSRNKITLGGNIHSKLMYRESILPLLLSDATVKIAGSEEERIVPLAEIFQKEINMKPGEFLIQVVIKKDYIDLPYASFKRTKMSKVGYPVVSIAALAKENRMRVAFSGVCEYPFRSPEIEDALNDSSLSTEKKIDQAVAHLPAPIVQDLHGSASYREFVLKNGLQDMIEALEGK</sequence>
<protein>
    <submittedName>
        <fullName evidence="5">FAD binding domain-containing protein</fullName>
    </submittedName>
</protein>
<dbReference type="Gene3D" id="3.30.465.10">
    <property type="match status" value="1"/>
</dbReference>
<evidence type="ECO:0000259" key="4">
    <source>
        <dbReference type="PROSITE" id="PS51387"/>
    </source>
</evidence>
<dbReference type="SUPFAM" id="SSF55447">
    <property type="entry name" value="CO dehydrogenase flavoprotein C-terminal domain-like"/>
    <property type="match status" value="1"/>
</dbReference>
<organism evidence="5 6">
    <name type="scientific">Bacillus lumedeiriae</name>
    <dbReference type="NCBI Taxonomy" id="3058829"/>
    <lineage>
        <taxon>Bacteria</taxon>
        <taxon>Bacillati</taxon>
        <taxon>Bacillota</taxon>
        <taxon>Bacilli</taxon>
        <taxon>Bacillales</taxon>
        <taxon>Bacillaceae</taxon>
        <taxon>Bacillus</taxon>
    </lineage>
</organism>
<feature type="domain" description="FAD-binding PCMH-type" evidence="4">
    <location>
        <begin position="1"/>
        <end position="174"/>
    </location>
</feature>
<dbReference type="InterPro" id="IPR016169">
    <property type="entry name" value="FAD-bd_PCMH_sub2"/>
</dbReference>
<comment type="caution">
    <text evidence="5">The sequence shown here is derived from an EMBL/GenBank/DDBJ whole genome shotgun (WGS) entry which is preliminary data.</text>
</comment>
<dbReference type="InterPro" id="IPR036683">
    <property type="entry name" value="CO_DH_flav_C_dom_sf"/>
</dbReference>
<name>A0ABW8I6U9_9BACI</name>
<keyword evidence="2" id="KW-0274">FAD</keyword>
<dbReference type="RefSeq" id="WP_404315475.1">
    <property type="nucleotide sequence ID" value="NZ_JAUIYO010000002.1"/>
</dbReference>
<dbReference type="Proteomes" id="UP001619911">
    <property type="component" value="Unassembled WGS sequence"/>
</dbReference>
<dbReference type="InterPro" id="IPR036318">
    <property type="entry name" value="FAD-bd_PCMH-like_sf"/>
</dbReference>
<keyword evidence="1" id="KW-0285">Flavoprotein</keyword>
<dbReference type="InterPro" id="IPR051312">
    <property type="entry name" value="Diverse_Substr_Oxidored"/>
</dbReference>
<dbReference type="PANTHER" id="PTHR42659:SF2">
    <property type="entry name" value="XANTHINE DEHYDROGENASE SUBUNIT C-RELATED"/>
    <property type="match status" value="1"/>
</dbReference>
<evidence type="ECO:0000313" key="5">
    <source>
        <dbReference type="EMBL" id="MFK2825191.1"/>
    </source>
</evidence>
<dbReference type="PROSITE" id="PS51387">
    <property type="entry name" value="FAD_PCMH"/>
    <property type="match status" value="1"/>
</dbReference>
<evidence type="ECO:0000256" key="1">
    <source>
        <dbReference type="ARBA" id="ARBA00022630"/>
    </source>
</evidence>
<dbReference type="InterPro" id="IPR002346">
    <property type="entry name" value="Mopterin_DH_FAD-bd"/>
</dbReference>
<keyword evidence="6" id="KW-1185">Reference proteome</keyword>
<dbReference type="Pfam" id="PF00941">
    <property type="entry name" value="FAD_binding_5"/>
    <property type="match status" value="1"/>
</dbReference>
<dbReference type="SMART" id="SM01092">
    <property type="entry name" value="CO_deh_flav_C"/>
    <property type="match status" value="1"/>
</dbReference>
<dbReference type="Gene3D" id="3.30.390.50">
    <property type="entry name" value="CO dehydrogenase flavoprotein, C-terminal domain"/>
    <property type="match status" value="1"/>
</dbReference>
<gene>
    <name evidence="5" type="ORF">QYG89_05760</name>
</gene>
<proteinExistence type="predicted"/>
<dbReference type="PANTHER" id="PTHR42659">
    <property type="entry name" value="XANTHINE DEHYDROGENASE SUBUNIT C-RELATED"/>
    <property type="match status" value="1"/>
</dbReference>
<dbReference type="InterPro" id="IPR016167">
    <property type="entry name" value="FAD-bd_PCMH_sub1"/>
</dbReference>
<evidence type="ECO:0000256" key="3">
    <source>
        <dbReference type="ARBA" id="ARBA00023002"/>
    </source>
</evidence>
<accession>A0ABW8I6U9</accession>
<keyword evidence="3" id="KW-0560">Oxidoreductase</keyword>
<evidence type="ECO:0000256" key="2">
    <source>
        <dbReference type="ARBA" id="ARBA00022827"/>
    </source>
</evidence>
<reference evidence="5 6" key="1">
    <citation type="submission" date="2023-07" db="EMBL/GenBank/DDBJ databases">
        <title>Bacillus lucianemedeirus sp. nov, a new species isolated from an immunobiological production facility.</title>
        <authorList>
            <person name="Costa L.V."/>
            <person name="Miranda R.V.S.L."/>
            <person name="Brandao M.L.L."/>
            <person name="Reis C.M.F."/>
            <person name="Frazao A.M."/>
            <person name="Cruz F.V."/>
            <person name="Baio P.V.P."/>
            <person name="Veras J.F.C."/>
            <person name="Ramos J.N."/>
            <person name="Vieira V."/>
        </authorList>
    </citation>
    <scope>NUCLEOTIDE SEQUENCE [LARGE SCALE GENOMIC DNA]</scope>
    <source>
        <strain evidence="5 6">B190/17</strain>
    </source>
</reference>
<dbReference type="InterPro" id="IPR005107">
    <property type="entry name" value="CO_DH_flav_C"/>
</dbReference>
<evidence type="ECO:0000313" key="6">
    <source>
        <dbReference type="Proteomes" id="UP001619911"/>
    </source>
</evidence>
<dbReference type="Gene3D" id="3.30.43.10">
    <property type="entry name" value="Uridine Diphospho-n-acetylenolpyruvylglucosamine Reductase, domain 2"/>
    <property type="match status" value="1"/>
</dbReference>
<dbReference type="SUPFAM" id="SSF56176">
    <property type="entry name" value="FAD-binding/transporter-associated domain-like"/>
    <property type="match status" value="1"/>
</dbReference>
<dbReference type="EMBL" id="JAUIYO010000002">
    <property type="protein sequence ID" value="MFK2825191.1"/>
    <property type="molecule type" value="Genomic_DNA"/>
</dbReference>